<organism evidence="2 3">
    <name type="scientific">Lasiosphaeria ovina</name>
    <dbReference type="NCBI Taxonomy" id="92902"/>
    <lineage>
        <taxon>Eukaryota</taxon>
        <taxon>Fungi</taxon>
        <taxon>Dikarya</taxon>
        <taxon>Ascomycota</taxon>
        <taxon>Pezizomycotina</taxon>
        <taxon>Sordariomycetes</taxon>
        <taxon>Sordariomycetidae</taxon>
        <taxon>Sordariales</taxon>
        <taxon>Lasiosphaeriaceae</taxon>
        <taxon>Lasiosphaeria</taxon>
    </lineage>
</organism>
<evidence type="ECO:0000256" key="1">
    <source>
        <dbReference type="SAM" id="MobiDB-lite"/>
    </source>
</evidence>
<reference evidence="2" key="1">
    <citation type="journal article" date="2023" name="Mol. Phylogenet. Evol.">
        <title>Genome-scale phylogeny and comparative genomics of the fungal order Sordariales.</title>
        <authorList>
            <person name="Hensen N."/>
            <person name="Bonometti L."/>
            <person name="Westerberg I."/>
            <person name="Brannstrom I.O."/>
            <person name="Guillou S."/>
            <person name="Cros-Aarteil S."/>
            <person name="Calhoun S."/>
            <person name="Haridas S."/>
            <person name="Kuo A."/>
            <person name="Mondo S."/>
            <person name="Pangilinan J."/>
            <person name="Riley R."/>
            <person name="LaButti K."/>
            <person name="Andreopoulos B."/>
            <person name="Lipzen A."/>
            <person name="Chen C."/>
            <person name="Yan M."/>
            <person name="Daum C."/>
            <person name="Ng V."/>
            <person name="Clum A."/>
            <person name="Steindorff A."/>
            <person name="Ohm R.A."/>
            <person name="Martin F."/>
            <person name="Silar P."/>
            <person name="Natvig D.O."/>
            <person name="Lalanne C."/>
            <person name="Gautier V."/>
            <person name="Ament-Velasquez S.L."/>
            <person name="Kruys A."/>
            <person name="Hutchinson M.I."/>
            <person name="Powell A.J."/>
            <person name="Barry K."/>
            <person name="Miller A.N."/>
            <person name="Grigoriev I.V."/>
            <person name="Debuchy R."/>
            <person name="Gladieux P."/>
            <person name="Hiltunen Thoren M."/>
            <person name="Johannesson H."/>
        </authorList>
    </citation>
    <scope>NUCLEOTIDE SEQUENCE</scope>
    <source>
        <strain evidence="2">CBS 958.72</strain>
    </source>
</reference>
<proteinExistence type="predicted"/>
<feature type="region of interest" description="Disordered" evidence="1">
    <location>
        <begin position="53"/>
        <end position="77"/>
    </location>
</feature>
<name>A0AAE0N3Q8_9PEZI</name>
<dbReference type="AlphaFoldDB" id="A0AAE0N3Q8"/>
<reference evidence="2" key="2">
    <citation type="submission" date="2023-06" db="EMBL/GenBank/DDBJ databases">
        <authorList>
            <consortium name="Lawrence Berkeley National Laboratory"/>
            <person name="Haridas S."/>
            <person name="Hensen N."/>
            <person name="Bonometti L."/>
            <person name="Westerberg I."/>
            <person name="Brannstrom I.O."/>
            <person name="Guillou S."/>
            <person name="Cros-Aarteil S."/>
            <person name="Calhoun S."/>
            <person name="Kuo A."/>
            <person name="Mondo S."/>
            <person name="Pangilinan J."/>
            <person name="Riley R."/>
            <person name="Labutti K."/>
            <person name="Andreopoulos B."/>
            <person name="Lipzen A."/>
            <person name="Chen C."/>
            <person name="Yanf M."/>
            <person name="Daum C."/>
            <person name="Ng V."/>
            <person name="Clum A."/>
            <person name="Steindorff A."/>
            <person name="Ohm R."/>
            <person name="Martin F."/>
            <person name="Silar P."/>
            <person name="Natvig D."/>
            <person name="Lalanne C."/>
            <person name="Gautier V."/>
            <person name="Ament-Velasquez S.L."/>
            <person name="Kruys A."/>
            <person name="Hutchinson M.I."/>
            <person name="Powell A.J."/>
            <person name="Barry K."/>
            <person name="Miller A.N."/>
            <person name="Grigoriev I.V."/>
            <person name="Debuchy R."/>
            <person name="Gladieux P."/>
            <person name="Thoren M.H."/>
            <person name="Johannesson H."/>
        </authorList>
    </citation>
    <scope>NUCLEOTIDE SEQUENCE</scope>
    <source>
        <strain evidence="2">CBS 958.72</strain>
    </source>
</reference>
<feature type="compositionally biased region" description="Basic residues" evidence="1">
    <location>
        <begin position="60"/>
        <end position="70"/>
    </location>
</feature>
<keyword evidence="3" id="KW-1185">Reference proteome</keyword>
<sequence>MATAFESPAQYERDLRSANRPYKRTKDSSAKWHYGKQEISGVRVDQVTGEFLSGNPGQHAKVRPVSKGHHWSATPAQKREHNIVKSRGNWEMPSGRVRSKIYANREISDAATNKSVGELSPATPLSARLPDVLYSFDRADTPGRPVTLDIFVKRATGRDTERLVEREYEVLDTNGEALKGRRARRILRQASPADQRAPPDKKSPTTLEDEDGFELV</sequence>
<feature type="region of interest" description="Disordered" evidence="1">
    <location>
        <begin position="182"/>
        <end position="216"/>
    </location>
</feature>
<accession>A0AAE0N3Q8</accession>
<feature type="compositionally biased region" description="Acidic residues" evidence="1">
    <location>
        <begin position="207"/>
        <end position="216"/>
    </location>
</feature>
<dbReference type="EMBL" id="JAULSN010000006">
    <property type="protein sequence ID" value="KAK3369043.1"/>
    <property type="molecule type" value="Genomic_DNA"/>
</dbReference>
<dbReference type="Proteomes" id="UP001287356">
    <property type="component" value="Unassembled WGS sequence"/>
</dbReference>
<evidence type="ECO:0000313" key="3">
    <source>
        <dbReference type="Proteomes" id="UP001287356"/>
    </source>
</evidence>
<comment type="caution">
    <text evidence="2">The sequence shown here is derived from an EMBL/GenBank/DDBJ whole genome shotgun (WGS) entry which is preliminary data.</text>
</comment>
<protein>
    <submittedName>
        <fullName evidence="2">Uncharacterized protein</fullName>
    </submittedName>
</protein>
<gene>
    <name evidence="2" type="ORF">B0T24DRAFT_350385</name>
</gene>
<feature type="region of interest" description="Disordered" evidence="1">
    <location>
        <begin position="1"/>
        <end position="31"/>
    </location>
</feature>
<evidence type="ECO:0000313" key="2">
    <source>
        <dbReference type="EMBL" id="KAK3369043.1"/>
    </source>
</evidence>